<dbReference type="Proteomes" id="UP001329430">
    <property type="component" value="Chromosome 8"/>
</dbReference>
<accession>A0AAN7V287</accession>
<feature type="coiled-coil region" evidence="1">
    <location>
        <begin position="9"/>
        <end position="36"/>
    </location>
</feature>
<evidence type="ECO:0000313" key="3">
    <source>
        <dbReference type="Proteomes" id="UP001329430"/>
    </source>
</evidence>
<dbReference type="AlphaFoldDB" id="A0AAN7V287"/>
<organism evidence="2 3">
    <name type="scientific">Pyrocoelia pectoralis</name>
    <dbReference type="NCBI Taxonomy" id="417401"/>
    <lineage>
        <taxon>Eukaryota</taxon>
        <taxon>Metazoa</taxon>
        <taxon>Ecdysozoa</taxon>
        <taxon>Arthropoda</taxon>
        <taxon>Hexapoda</taxon>
        <taxon>Insecta</taxon>
        <taxon>Pterygota</taxon>
        <taxon>Neoptera</taxon>
        <taxon>Endopterygota</taxon>
        <taxon>Coleoptera</taxon>
        <taxon>Polyphaga</taxon>
        <taxon>Elateriformia</taxon>
        <taxon>Elateroidea</taxon>
        <taxon>Lampyridae</taxon>
        <taxon>Lampyrinae</taxon>
        <taxon>Pyrocoelia</taxon>
    </lineage>
</organism>
<comment type="caution">
    <text evidence="2">The sequence shown here is derived from an EMBL/GenBank/DDBJ whole genome shotgun (WGS) entry which is preliminary data.</text>
</comment>
<gene>
    <name evidence="2" type="ORF">RI129_010618</name>
</gene>
<keyword evidence="1" id="KW-0175">Coiled coil</keyword>
<name>A0AAN7V287_9COLE</name>
<keyword evidence="3" id="KW-1185">Reference proteome</keyword>
<evidence type="ECO:0000313" key="2">
    <source>
        <dbReference type="EMBL" id="KAK5639807.1"/>
    </source>
</evidence>
<evidence type="ECO:0000256" key="1">
    <source>
        <dbReference type="SAM" id="Coils"/>
    </source>
</evidence>
<sequence>MEYISSSNLDKYKTILDQIDNEYKRHEILKKQFEKKTNELVAVRLTTEKYLLSKDVFKVFLKVYDSVFDLFFLYGDESSQLELETLAKYRDCKFYVVEVNVSQTFLSRKFILHSCVKNSTLSICKSVSVKKKRHQHVKGPHLIVIPFDCSAEDVTVTTTLYVNNDNMWSSLHLSTITVDVSYHFTTRHCLFKDDPVIKIAKQYNRAFVDNVQRQVEYNFKCKCTTKHFFESVVKNCYHRLNPEVFTVLNNENTPHTSVEFYVRGDRKATVKLDKKQDILTVLCDVYDLCAIKKYFIDQIEQEQIVVNKTWLHSFTVCNFSLIFTCLLKYIYFNANLLRQFFQIPRRETPKNFGAHSRAKPSGSNYRKIVMITPSRLPQNN</sequence>
<proteinExistence type="predicted"/>
<dbReference type="EMBL" id="JAVRBK010000008">
    <property type="protein sequence ID" value="KAK5639807.1"/>
    <property type="molecule type" value="Genomic_DNA"/>
</dbReference>
<reference evidence="2 3" key="1">
    <citation type="journal article" date="2024" name="Insects">
        <title>An Improved Chromosome-Level Genome Assembly of the Firefly Pyrocoelia pectoralis.</title>
        <authorList>
            <person name="Fu X."/>
            <person name="Meyer-Rochow V.B."/>
            <person name="Ballantyne L."/>
            <person name="Zhu X."/>
        </authorList>
    </citation>
    <scope>NUCLEOTIDE SEQUENCE [LARGE SCALE GENOMIC DNA]</scope>
    <source>
        <strain evidence="2">XCY_ONT2</strain>
    </source>
</reference>
<protein>
    <submittedName>
        <fullName evidence="2">Uncharacterized protein</fullName>
    </submittedName>
</protein>